<sequence length="136" mass="15791">MAKNIQLRRIGCNKQIQNTNHISCTNDSMGKTERRDRNVHIKHNHRQNEAAYHSDVSHSTERPARTHAVVDGYQFSNRFLTTVNRASKPVIYTLHALLSIDHPNISHHILTISQLTKHKPIHKKTYIVRPFNTPFK</sequence>
<dbReference type="Proteomes" id="UP000887569">
    <property type="component" value="Unplaced"/>
</dbReference>
<evidence type="ECO:0000313" key="2">
    <source>
        <dbReference type="WBParaSite" id="PgR009X_g186_t01"/>
    </source>
</evidence>
<protein>
    <submittedName>
        <fullName evidence="2">Uncharacterized protein</fullName>
    </submittedName>
</protein>
<name>A0A915AIY4_PARUN</name>
<reference evidence="2" key="1">
    <citation type="submission" date="2022-11" db="UniProtKB">
        <authorList>
            <consortium name="WormBaseParasite"/>
        </authorList>
    </citation>
    <scope>IDENTIFICATION</scope>
</reference>
<keyword evidence="1" id="KW-1185">Reference proteome</keyword>
<accession>A0A915AIY4</accession>
<evidence type="ECO:0000313" key="1">
    <source>
        <dbReference type="Proteomes" id="UP000887569"/>
    </source>
</evidence>
<dbReference type="AlphaFoldDB" id="A0A915AIY4"/>
<organism evidence="1 2">
    <name type="scientific">Parascaris univalens</name>
    <name type="common">Nematode worm</name>
    <dbReference type="NCBI Taxonomy" id="6257"/>
    <lineage>
        <taxon>Eukaryota</taxon>
        <taxon>Metazoa</taxon>
        <taxon>Ecdysozoa</taxon>
        <taxon>Nematoda</taxon>
        <taxon>Chromadorea</taxon>
        <taxon>Rhabditida</taxon>
        <taxon>Spirurina</taxon>
        <taxon>Ascaridomorpha</taxon>
        <taxon>Ascaridoidea</taxon>
        <taxon>Ascarididae</taxon>
        <taxon>Parascaris</taxon>
    </lineage>
</organism>
<proteinExistence type="predicted"/>
<dbReference type="WBParaSite" id="PgR009X_g186_t01">
    <property type="protein sequence ID" value="PgR009X_g186_t01"/>
    <property type="gene ID" value="PgR009X_g186"/>
</dbReference>